<name>A0A212SEF6_RHOAC</name>
<reference evidence="2" key="1">
    <citation type="submission" date="2017-06" db="EMBL/GenBank/DDBJ databases">
        <authorList>
            <person name="Varghese N."/>
            <person name="Submissions S."/>
        </authorList>
    </citation>
    <scope>NUCLEOTIDE SEQUENCE [LARGE SCALE GENOMIC DNA]</scope>
    <source>
        <strain evidence="2">DSM 137</strain>
    </source>
</reference>
<evidence type="ECO:0000313" key="2">
    <source>
        <dbReference type="Proteomes" id="UP000198418"/>
    </source>
</evidence>
<dbReference type="Proteomes" id="UP000198418">
    <property type="component" value="Unassembled WGS sequence"/>
</dbReference>
<organism evidence="1 2">
    <name type="scientific">Rhodoblastus acidophilus</name>
    <name type="common">Rhodopseudomonas acidophila</name>
    <dbReference type="NCBI Taxonomy" id="1074"/>
    <lineage>
        <taxon>Bacteria</taxon>
        <taxon>Pseudomonadati</taxon>
        <taxon>Pseudomonadota</taxon>
        <taxon>Alphaproteobacteria</taxon>
        <taxon>Hyphomicrobiales</taxon>
        <taxon>Rhodoblastaceae</taxon>
        <taxon>Rhodoblastus</taxon>
    </lineage>
</organism>
<accession>A0A212SEF6</accession>
<dbReference type="OrthoDB" id="7445766at2"/>
<proteinExistence type="predicted"/>
<dbReference type="RefSeq" id="WP_088522586.1">
    <property type="nucleotide sequence ID" value="NZ_FYDG01000032.1"/>
</dbReference>
<keyword evidence="2" id="KW-1185">Reference proteome</keyword>
<dbReference type="AlphaFoldDB" id="A0A212SEF6"/>
<dbReference type="EMBL" id="FYDG01000032">
    <property type="protein sequence ID" value="SNB84010.1"/>
    <property type="molecule type" value="Genomic_DNA"/>
</dbReference>
<sequence length="238" mass="27255">MRFRRWPRPTPYEDTPRKRAAFARKQRLEREALPLYASEIAENQHSADEEMARRAVTWDRVEHSKRAYHALKWREARARLFAFPESVRLQIRRIWRDCPYPPDHAYFCDLLRQIQLGKEDPYRPSWTVHAALKAKTTPNPTTFAETFKQIGRPPSSPNAAGPIMLYCGNLGSGILFLRATPLQIGENDAFLDLEVTGPCSDDELALIGRLAQADRADRVVALRRGAEMGNASTRREAV</sequence>
<gene>
    <name evidence="1" type="ORF">SAMN06265338_1326</name>
</gene>
<protein>
    <submittedName>
        <fullName evidence="1">Uncharacterized protein</fullName>
    </submittedName>
</protein>
<evidence type="ECO:0000313" key="1">
    <source>
        <dbReference type="EMBL" id="SNB84010.1"/>
    </source>
</evidence>